<dbReference type="PANTHER" id="PTHR42714">
    <property type="entry name" value="TRNA MODIFICATION GTPASE GTPBP3"/>
    <property type="match status" value="1"/>
</dbReference>
<dbReference type="GO" id="GO:0016787">
    <property type="term" value="F:hydrolase activity"/>
    <property type="evidence" value="ECO:0007669"/>
    <property type="project" value="UniProtKB-KW"/>
</dbReference>
<dbReference type="Proteomes" id="UP000316921">
    <property type="component" value="Chromosome"/>
</dbReference>
<dbReference type="Pfam" id="PF01926">
    <property type="entry name" value="MMR_HSR1"/>
    <property type="match status" value="1"/>
</dbReference>
<dbReference type="GO" id="GO:0005829">
    <property type="term" value="C:cytosol"/>
    <property type="evidence" value="ECO:0007669"/>
    <property type="project" value="TreeGrafter"/>
</dbReference>
<dbReference type="Gene3D" id="1.20.120.430">
    <property type="entry name" value="tRNA modification GTPase MnmE domain 2"/>
    <property type="match status" value="1"/>
</dbReference>
<sequence>MAVTELTARSSGAVAVLALEGAGSEAALRSLGVAPPAPGRIRLARLESRGLAGEREVLDEALVVGVDRQRFELHLHGSPAVVERLRLELGGASLASESLEDRARQLLADAPSEVAARVLLDQSEGALRRALEWARLAEPAVARAELRALVARGRAAMPHLLTPRVVLAGPSNAGKSTLFNALVGEQRVLVDAAPGTTRDAVVERARLGLTVVELVDTAGERELPDGSSQAQVEAAGQALARSLRRSADLVLWLRPADLPGAPAPAETAQLRLLDSRADRAPGRSLARPIRAATDPAGARAMVAELIAERMGPWTWQAGQAVPFESSQLALLERASTCLARSERQRVLAPLLRIAVPRAQTDIAR</sequence>
<organism evidence="2 3">
    <name type="scientific">Engelhardtia mirabilis</name>
    <dbReference type="NCBI Taxonomy" id="2528011"/>
    <lineage>
        <taxon>Bacteria</taxon>
        <taxon>Pseudomonadati</taxon>
        <taxon>Planctomycetota</taxon>
        <taxon>Planctomycetia</taxon>
        <taxon>Planctomycetia incertae sedis</taxon>
        <taxon>Engelhardtia</taxon>
    </lineage>
</organism>
<dbReference type="AlphaFoldDB" id="A0A518BP89"/>
<gene>
    <name evidence="2" type="primary">mnmE_2</name>
    <name evidence="2" type="ORF">Pla133_38940</name>
</gene>
<dbReference type="GO" id="GO:0002098">
    <property type="term" value="P:tRNA wobble uridine modification"/>
    <property type="evidence" value="ECO:0007669"/>
    <property type="project" value="TreeGrafter"/>
</dbReference>
<keyword evidence="3" id="KW-1185">Reference proteome</keyword>
<keyword evidence="2" id="KW-0378">Hydrolase</keyword>
<name>A0A518BP89_9BACT</name>
<proteinExistence type="predicted"/>
<dbReference type="GO" id="GO:0030488">
    <property type="term" value="P:tRNA methylation"/>
    <property type="evidence" value="ECO:0007669"/>
    <property type="project" value="TreeGrafter"/>
</dbReference>
<feature type="domain" description="G" evidence="1">
    <location>
        <begin position="164"/>
        <end position="255"/>
    </location>
</feature>
<dbReference type="InterPro" id="IPR006073">
    <property type="entry name" value="GTP-bd"/>
</dbReference>
<accession>A0A518BP89</accession>
<evidence type="ECO:0000259" key="1">
    <source>
        <dbReference type="Pfam" id="PF01926"/>
    </source>
</evidence>
<reference evidence="2 3" key="1">
    <citation type="submission" date="2019-02" db="EMBL/GenBank/DDBJ databases">
        <title>Deep-cultivation of Planctomycetes and their phenomic and genomic characterization uncovers novel biology.</title>
        <authorList>
            <person name="Wiegand S."/>
            <person name="Jogler M."/>
            <person name="Boedeker C."/>
            <person name="Pinto D."/>
            <person name="Vollmers J."/>
            <person name="Rivas-Marin E."/>
            <person name="Kohn T."/>
            <person name="Peeters S.H."/>
            <person name="Heuer A."/>
            <person name="Rast P."/>
            <person name="Oberbeckmann S."/>
            <person name="Bunk B."/>
            <person name="Jeske O."/>
            <person name="Meyerdierks A."/>
            <person name="Storesund J.E."/>
            <person name="Kallscheuer N."/>
            <person name="Luecker S."/>
            <person name="Lage O.M."/>
            <person name="Pohl T."/>
            <person name="Merkel B.J."/>
            <person name="Hornburger P."/>
            <person name="Mueller R.-W."/>
            <person name="Bruemmer F."/>
            <person name="Labrenz M."/>
            <person name="Spormann A.M."/>
            <person name="Op den Camp H."/>
            <person name="Overmann J."/>
            <person name="Amann R."/>
            <person name="Jetten M.S.M."/>
            <person name="Mascher T."/>
            <person name="Medema M.H."/>
            <person name="Devos D.P."/>
            <person name="Kaster A.-K."/>
            <person name="Ovreas L."/>
            <person name="Rohde M."/>
            <person name="Galperin M.Y."/>
            <person name="Jogler C."/>
        </authorList>
    </citation>
    <scope>NUCLEOTIDE SEQUENCE [LARGE SCALE GENOMIC DNA]</scope>
    <source>
        <strain evidence="2 3">Pla133</strain>
    </source>
</reference>
<protein>
    <submittedName>
        <fullName evidence="2">tRNA modification GTPase MnmE</fullName>
        <ecNumber evidence="2">3.6.-.-</ecNumber>
    </submittedName>
</protein>
<dbReference type="KEGG" id="pbap:Pla133_38940"/>
<dbReference type="PANTHER" id="PTHR42714:SF2">
    <property type="entry name" value="TRNA MODIFICATION GTPASE GTPBP3, MITOCHONDRIAL"/>
    <property type="match status" value="1"/>
</dbReference>
<evidence type="ECO:0000313" key="2">
    <source>
        <dbReference type="EMBL" id="QDU68791.1"/>
    </source>
</evidence>
<evidence type="ECO:0000313" key="3">
    <source>
        <dbReference type="Proteomes" id="UP000316921"/>
    </source>
</evidence>
<dbReference type="EC" id="3.6.-.-" evidence="2"/>
<dbReference type="SUPFAM" id="SSF52540">
    <property type="entry name" value="P-loop containing nucleoside triphosphate hydrolases"/>
    <property type="match status" value="1"/>
</dbReference>
<dbReference type="Gene3D" id="3.40.50.300">
    <property type="entry name" value="P-loop containing nucleotide triphosphate hydrolases"/>
    <property type="match status" value="1"/>
</dbReference>
<dbReference type="EMBL" id="CP036287">
    <property type="protein sequence ID" value="QDU68791.1"/>
    <property type="molecule type" value="Genomic_DNA"/>
</dbReference>
<dbReference type="RefSeq" id="WP_419191728.1">
    <property type="nucleotide sequence ID" value="NZ_CP036287.1"/>
</dbReference>
<dbReference type="InterPro" id="IPR027417">
    <property type="entry name" value="P-loop_NTPase"/>
</dbReference>
<dbReference type="GO" id="GO:0005525">
    <property type="term" value="F:GTP binding"/>
    <property type="evidence" value="ECO:0007669"/>
    <property type="project" value="InterPro"/>
</dbReference>
<dbReference type="InterPro" id="IPR027368">
    <property type="entry name" value="MnmE_dom2"/>
</dbReference>